<gene>
    <name evidence="1" type="ORF">GCM10009717_30220</name>
</gene>
<proteinExistence type="predicted"/>
<name>A0ABN2R0E9_9MICO</name>
<comment type="caution">
    <text evidence="1">The sequence shown here is derived from an EMBL/GenBank/DDBJ whole genome shotgun (WGS) entry which is preliminary data.</text>
</comment>
<sequence>MAASRMTILHDWVDESTPATSAKARPFLSVVQVEVVQVRENPCAESSNPAQGWLQQLVGFSRSA</sequence>
<dbReference type="Proteomes" id="UP001499954">
    <property type="component" value="Unassembled WGS sequence"/>
</dbReference>
<protein>
    <submittedName>
        <fullName evidence="1">Uncharacterized protein</fullName>
    </submittedName>
</protein>
<dbReference type="EMBL" id="BAAAMK010000008">
    <property type="protein sequence ID" value="GAA1961436.1"/>
    <property type="molecule type" value="Genomic_DNA"/>
</dbReference>
<reference evidence="1 2" key="1">
    <citation type="journal article" date="2019" name="Int. J. Syst. Evol. Microbiol.">
        <title>The Global Catalogue of Microorganisms (GCM) 10K type strain sequencing project: providing services to taxonomists for standard genome sequencing and annotation.</title>
        <authorList>
            <consortium name="The Broad Institute Genomics Platform"/>
            <consortium name="The Broad Institute Genome Sequencing Center for Infectious Disease"/>
            <person name="Wu L."/>
            <person name="Ma J."/>
        </authorList>
    </citation>
    <scope>NUCLEOTIDE SEQUENCE [LARGE SCALE GENOMIC DNA]</scope>
    <source>
        <strain evidence="1 2">JCM 13584</strain>
    </source>
</reference>
<evidence type="ECO:0000313" key="1">
    <source>
        <dbReference type="EMBL" id="GAA1961436.1"/>
    </source>
</evidence>
<keyword evidence="2" id="KW-1185">Reference proteome</keyword>
<evidence type="ECO:0000313" key="2">
    <source>
        <dbReference type="Proteomes" id="UP001499954"/>
    </source>
</evidence>
<organism evidence="1 2">
    <name type="scientific">Agromyces allii</name>
    <dbReference type="NCBI Taxonomy" id="393607"/>
    <lineage>
        <taxon>Bacteria</taxon>
        <taxon>Bacillati</taxon>
        <taxon>Actinomycetota</taxon>
        <taxon>Actinomycetes</taxon>
        <taxon>Micrococcales</taxon>
        <taxon>Microbacteriaceae</taxon>
        <taxon>Agromyces</taxon>
    </lineage>
</organism>
<accession>A0ABN2R0E9</accession>